<keyword evidence="4" id="KW-1185">Reference proteome</keyword>
<accession>A0ABS8GPC2</accession>
<protein>
    <submittedName>
        <fullName evidence="3">DUF2059 domain-containing protein</fullName>
    </submittedName>
</protein>
<feature type="signal peptide" evidence="1">
    <location>
        <begin position="1"/>
        <end position="23"/>
    </location>
</feature>
<gene>
    <name evidence="3" type="ORF">LLW17_03885</name>
</gene>
<dbReference type="Proteomes" id="UP001197770">
    <property type="component" value="Unassembled WGS sequence"/>
</dbReference>
<feature type="domain" description="DUF2059" evidence="2">
    <location>
        <begin position="82"/>
        <end position="138"/>
    </location>
</feature>
<evidence type="ECO:0000313" key="4">
    <source>
        <dbReference type="Proteomes" id="UP001197770"/>
    </source>
</evidence>
<dbReference type="Pfam" id="PF09832">
    <property type="entry name" value="DUF2059"/>
    <property type="match status" value="1"/>
</dbReference>
<evidence type="ECO:0000259" key="2">
    <source>
        <dbReference type="Pfam" id="PF09832"/>
    </source>
</evidence>
<organism evidence="3 4">
    <name type="scientific">Leeuwenhoekiella parthenopeia</name>
    <dbReference type="NCBI Taxonomy" id="2890320"/>
    <lineage>
        <taxon>Bacteria</taxon>
        <taxon>Pseudomonadati</taxon>
        <taxon>Bacteroidota</taxon>
        <taxon>Flavobacteriia</taxon>
        <taxon>Flavobacteriales</taxon>
        <taxon>Flavobacteriaceae</taxon>
        <taxon>Leeuwenhoekiella</taxon>
    </lineage>
</organism>
<evidence type="ECO:0000256" key="1">
    <source>
        <dbReference type="SAM" id="SignalP"/>
    </source>
</evidence>
<proteinExistence type="predicted"/>
<dbReference type="EMBL" id="JAJGMW010000003">
    <property type="protein sequence ID" value="MCC4211849.1"/>
    <property type="molecule type" value="Genomic_DNA"/>
</dbReference>
<reference evidence="3 4" key="1">
    <citation type="submission" date="2021-11" db="EMBL/GenBank/DDBJ databases">
        <title>Seasonal and diel survey of microbial diversity of the Tyrrhenian coast.</title>
        <authorList>
            <person name="Gattoni G."/>
            <person name="Corral P."/>
        </authorList>
    </citation>
    <scope>NUCLEOTIDE SEQUENCE [LARGE SCALE GENOMIC DNA]</scope>
    <source>
        <strain evidence="3 4">Mr9</strain>
    </source>
</reference>
<dbReference type="InterPro" id="IPR018637">
    <property type="entry name" value="DUF2059"/>
</dbReference>
<evidence type="ECO:0000313" key="3">
    <source>
        <dbReference type="EMBL" id="MCC4211849.1"/>
    </source>
</evidence>
<name>A0ABS8GPC2_9FLAO</name>
<comment type="caution">
    <text evidence="3">The sequence shown here is derived from an EMBL/GenBank/DDBJ whole genome shotgun (WGS) entry which is preliminary data.</text>
</comment>
<sequence>MMKKLLVIVLLLFTGVSTLNAQAQPDAYTETLREMMKVSGSLESFHAAIDQIFTMYKQEKTAVPDKFWDTMKAEFDSTSINDLTEMLTPVYKKRMSIEDLRAIIAFYNTPVGKKFAKETPGIMQESMQIGREWGMRIGKEMVSKLQENGY</sequence>
<keyword evidence="1" id="KW-0732">Signal</keyword>
<feature type="chain" id="PRO_5047449304" evidence="1">
    <location>
        <begin position="24"/>
        <end position="150"/>
    </location>
</feature>
<dbReference type="RefSeq" id="WP_228228948.1">
    <property type="nucleotide sequence ID" value="NZ_JAJGMW010000003.1"/>
</dbReference>